<name>A0A6V8MV45_9BACT</name>
<evidence type="ECO:0000313" key="2">
    <source>
        <dbReference type="EMBL" id="GFO63433.1"/>
    </source>
</evidence>
<keyword evidence="5" id="KW-1185">Reference proteome</keyword>
<dbReference type="PANTHER" id="PTHR42924:SF3">
    <property type="entry name" value="POLYMERASE_HISTIDINOL PHOSPHATASE N-TERMINAL DOMAIN-CONTAINING PROTEIN"/>
    <property type="match status" value="1"/>
</dbReference>
<organism evidence="2 4">
    <name type="scientific">Geomonas paludis</name>
    <dbReference type="NCBI Taxonomy" id="2740185"/>
    <lineage>
        <taxon>Bacteria</taxon>
        <taxon>Pseudomonadati</taxon>
        <taxon>Thermodesulfobacteriota</taxon>
        <taxon>Desulfuromonadia</taxon>
        <taxon>Geobacterales</taxon>
        <taxon>Geobacteraceae</taxon>
        <taxon>Geomonas</taxon>
    </lineage>
</organism>
<dbReference type="InterPro" id="IPR003141">
    <property type="entry name" value="Pol/His_phosphatase_N"/>
</dbReference>
<gene>
    <name evidence="2" type="ORF">GMPD_13520</name>
    <name evidence="3" type="ORF">M1B72_10125</name>
</gene>
<dbReference type="Proteomes" id="UP000568888">
    <property type="component" value="Unassembled WGS sequence"/>
</dbReference>
<dbReference type="GO" id="GO:0004534">
    <property type="term" value="F:5'-3' RNA exonuclease activity"/>
    <property type="evidence" value="ECO:0007669"/>
    <property type="project" value="TreeGrafter"/>
</dbReference>
<evidence type="ECO:0000259" key="1">
    <source>
        <dbReference type="SMART" id="SM00481"/>
    </source>
</evidence>
<dbReference type="SUPFAM" id="SSF89550">
    <property type="entry name" value="PHP domain-like"/>
    <property type="match status" value="1"/>
</dbReference>
<protein>
    <submittedName>
        <fullName evidence="3">PHP domain-containing protein</fullName>
    </submittedName>
    <submittedName>
        <fullName evidence="2">Phosphatase</fullName>
    </submittedName>
</protein>
<evidence type="ECO:0000313" key="4">
    <source>
        <dbReference type="Proteomes" id="UP000568888"/>
    </source>
</evidence>
<dbReference type="Gene3D" id="1.10.150.650">
    <property type="match status" value="1"/>
</dbReference>
<reference evidence="2" key="2">
    <citation type="journal article" date="2021" name="Int. J. Syst. Evol. Microbiol.">
        <title>Geomonas silvestris sp. nov., Geomonas paludis sp. nov. and Geomonas limicola sp. nov., isolated from terrestrial environments, and emended description of the genus Geomonas.</title>
        <authorList>
            <person name="Itoh H."/>
            <person name="Xu Z."/>
            <person name="Masuda Y."/>
            <person name="Ushijima N."/>
            <person name="Hayakawa C."/>
            <person name="Shiratori Y."/>
            <person name="Senoo K."/>
        </authorList>
    </citation>
    <scope>NUCLEOTIDE SEQUENCE</scope>
    <source>
        <strain evidence="2">Red736</strain>
    </source>
</reference>
<proteinExistence type="predicted"/>
<dbReference type="SMART" id="SM00481">
    <property type="entry name" value="POLIIIAc"/>
    <property type="match status" value="1"/>
</dbReference>
<dbReference type="InterPro" id="IPR004013">
    <property type="entry name" value="PHP_dom"/>
</dbReference>
<evidence type="ECO:0000313" key="5">
    <source>
        <dbReference type="Proteomes" id="UP000831485"/>
    </source>
</evidence>
<feature type="domain" description="Polymerase/histidinol phosphatase N-terminal" evidence="1">
    <location>
        <begin position="5"/>
        <end position="70"/>
    </location>
</feature>
<evidence type="ECO:0000313" key="3">
    <source>
        <dbReference type="EMBL" id="UPU38039.1"/>
    </source>
</evidence>
<dbReference type="InterPro" id="IPR052018">
    <property type="entry name" value="PHP_domain"/>
</dbReference>
<dbReference type="Gene3D" id="3.20.20.140">
    <property type="entry name" value="Metal-dependent hydrolases"/>
    <property type="match status" value="1"/>
</dbReference>
<dbReference type="Pfam" id="PF02811">
    <property type="entry name" value="PHP"/>
    <property type="match status" value="1"/>
</dbReference>
<accession>A0A6V8MV45</accession>
<reference evidence="4" key="1">
    <citation type="submission" date="2020-06" db="EMBL/GenBank/DDBJ databases">
        <title>Draft genomic sequecing of Geomonas sp. Red736.</title>
        <authorList>
            <person name="Itoh H."/>
            <person name="Xu Z.X."/>
            <person name="Ushijima N."/>
            <person name="Masuda Y."/>
            <person name="Shiratori Y."/>
            <person name="Senoo K."/>
        </authorList>
    </citation>
    <scope>NUCLEOTIDE SEQUENCE [LARGE SCALE GENOMIC DNA]</scope>
    <source>
        <strain evidence="4">Red736</strain>
    </source>
</reference>
<dbReference type="AlphaFoldDB" id="A0A6V8MV45"/>
<dbReference type="EMBL" id="BLXY01000002">
    <property type="protein sequence ID" value="GFO63433.1"/>
    <property type="molecule type" value="Genomic_DNA"/>
</dbReference>
<dbReference type="EMBL" id="CP096574">
    <property type="protein sequence ID" value="UPU38039.1"/>
    <property type="molecule type" value="Genomic_DNA"/>
</dbReference>
<reference evidence="3" key="3">
    <citation type="submission" date="2022-04" db="EMBL/GenBank/DDBJ databases">
        <authorList>
            <person name="Liu G."/>
        </authorList>
    </citation>
    <scope>NUCLEOTIDE SEQUENCE</scope>
    <source>
        <strain evidence="3">RG22</strain>
    </source>
</reference>
<sequence>MKELVDLHLHSTFSDGVRTPTELVAMAKGLGLKAIALADHDTVDGIDEAVAAGAAAGVEVLPALEFSVAYSSFKDVHLLGYLLDHRDAQLQLILKEFRDRREARGEAIVGRINEKLATEGRAPISSAEAAALAGGALGRPHIAQVLMGKGYARDMQDAFVRYLLPCDVPKRYFPMEEALAAVQRLGGVAVLAHPTTITNDRDTLNRIIDELCTMGLAGVEAFNNVCNEQESAFLVATAEKKGLIWTGGSDYHGIEEGISMGTGKGSMAIPYSCVEALNRAQKQRA</sequence>
<dbReference type="CDD" id="cd07438">
    <property type="entry name" value="PHP_HisPPase_AMP"/>
    <property type="match status" value="1"/>
</dbReference>
<dbReference type="Proteomes" id="UP000831485">
    <property type="component" value="Chromosome"/>
</dbReference>
<dbReference type="PANTHER" id="PTHR42924">
    <property type="entry name" value="EXONUCLEASE"/>
    <property type="match status" value="1"/>
</dbReference>
<dbReference type="GO" id="GO:0035312">
    <property type="term" value="F:5'-3' DNA exonuclease activity"/>
    <property type="evidence" value="ECO:0007669"/>
    <property type="project" value="TreeGrafter"/>
</dbReference>
<dbReference type="RefSeq" id="WP_183346297.1">
    <property type="nucleotide sequence ID" value="NZ_BLXY01000002.1"/>
</dbReference>
<dbReference type="InterPro" id="IPR016195">
    <property type="entry name" value="Pol/histidinol_Pase-like"/>
</dbReference>